<name>A0AAX4KVH7_9TREE</name>
<dbReference type="Proteomes" id="UP001358614">
    <property type="component" value="Chromosome 2"/>
</dbReference>
<keyword evidence="2" id="KW-0732">Signal</keyword>
<dbReference type="RefSeq" id="XP_066087567.1">
    <property type="nucleotide sequence ID" value="XM_066231470.1"/>
</dbReference>
<evidence type="ECO:0000256" key="1">
    <source>
        <dbReference type="SAM" id="MobiDB-lite"/>
    </source>
</evidence>
<evidence type="ECO:0000313" key="3">
    <source>
        <dbReference type="EMBL" id="WWD09600.1"/>
    </source>
</evidence>
<gene>
    <name evidence="3" type="ORF">V865_007728</name>
</gene>
<evidence type="ECO:0000256" key="2">
    <source>
        <dbReference type="SAM" id="SignalP"/>
    </source>
</evidence>
<accession>A0AAX4KVH7</accession>
<evidence type="ECO:0000313" key="4">
    <source>
        <dbReference type="Proteomes" id="UP001358614"/>
    </source>
</evidence>
<dbReference type="EMBL" id="CP144090">
    <property type="protein sequence ID" value="WWD09600.1"/>
    <property type="molecule type" value="Genomic_DNA"/>
</dbReference>
<organism evidence="3 4">
    <name type="scientific">Kwoniella europaea PYCC6329</name>
    <dbReference type="NCBI Taxonomy" id="1423913"/>
    <lineage>
        <taxon>Eukaryota</taxon>
        <taxon>Fungi</taxon>
        <taxon>Dikarya</taxon>
        <taxon>Basidiomycota</taxon>
        <taxon>Agaricomycotina</taxon>
        <taxon>Tremellomycetes</taxon>
        <taxon>Tremellales</taxon>
        <taxon>Cryptococcaceae</taxon>
        <taxon>Kwoniella</taxon>
    </lineage>
</organism>
<feature type="signal peptide" evidence="2">
    <location>
        <begin position="1"/>
        <end position="17"/>
    </location>
</feature>
<keyword evidence="4" id="KW-1185">Reference proteome</keyword>
<protein>
    <submittedName>
        <fullName evidence="3">Uncharacterized protein</fullName>
    </submittedName>
</protein>
<reference evidence="3 4" key="1">
    <citation type="submission" date="2024-01" db="EMBL/GenBank/DDBJ databases">
        <title>Comparative genomics of Cryptococcus and Kwoniella reveals pathogenesis evolution and contrasting modes of karyotype evolution via chromosome fusion or intercentromeric recombination.</title>
        <authorList>
            <person name="Coelho M.A."/>
            <person name="David-Palma M."/>
            <person name="Shea T."/>
            <person name="Bowers K."/>
            <person name="McGinley-Smith S."/>
            <person name="Mohammad A.W."/>
            <person name="Gnirke A."/>
            <person name="Yurkov A.M."/>
            <person name="Nowrousian M."/>
            <person name="Sun S."/>
            <person name="Cuomo C.A."/>
            <person name="Heitman J."/>
        </authorList>
    </citation>
    <scope>NUCLEOTIDE SEQUENCE [LARGE SCALE GENOMIC DNA]</scope>
    <source>
        <strain evidence="3 4">PYCC6329</strain>
    </source>
</reference>
<feature type="chain" id="PRO_5043433162" evidence="2">
    <location>
        <begin position="18"/>
        <end position="306"/>
    </location>
</feature>
<proteinExistence type="predicted"/>
<dbReference type="KEGG" id="ker:91106529"/>
<dbReference type="GeneID" id="91106529"/>
<dbReference type="AlphaFoldDB" id="A0AAX4KVH7"/>
<feature type="compositionally biased region" description="Basic and acidic residues" evidence="1">
    <location>
        <begin position="239"/>
        <end position="283"/>
    </location>
</feature>
<sequence>MRSIIFTLILSALSVHTIPIPSPLDDARGSQPHGLSLLDKRETAEIFQNGGDIVWTLSNNQEEDRASDGGVFAYGDSNFYGSMGSAHLDSPEEGTRVKRNSELNNRDDAVGTNVKRGFITVDVIPEDTDQTPAFDALRRSEKGSCLTCAKRYTSTVVEVQNQTPTFDVRSVRNSRVSFVRDTSESIDNTGSEHDDVFVHWSRQSAENDPVKAQGFDCSGRSTDPDIDTEDDVISWKSTSQHDWDKRSSNKEKRMERANAKTSEDHTDEDIVRDGEPLKSGKERPRAHGLLLLGRGETSNDWVIGFE</sequence>
<feature type="region of interest" description="Disordered" evidence="1">
    <location>
        <begin position="202"/>
        <end position="283"/>
    </location>
</feature>